<sequence>MEGEYSFVLPADWDIPEAEWALMSESTKRQIKENFALEEEYGLRFRSAGVVVGGGGSGNPNTNFKSPVESHSAATVQVHSSAGASKCKKSHGRSDADKEEAKRQQKLGRNT</sequence>
<reference evidence="2" key="1">
    <citation type="journal article" date="2013" name="Nature">
        <title>Draft genome of the wheat A-genome progenitor Triticum urartu.</title>
        <authorList>
            <person name="Ling H.Q."/>
            <person name="Zhao S."/>
            <person name="Liu D."/>
            <person name="Wang J."/>
            <person name="Sun H."/>
            <person name="Zhang C."/>
            <person name="Fan H."/>
            <person name="Li D."/>
            <person name="Dong L."/>
            <person name="Tao Y."/>
            <person name="Gao C."/>
            <person name="Wu H."/>
            <person name="Li Y."/>
            <person name="Cui Y."/>
            <person name="Guo X."/>
            <person name="Zheng S."/>
            <person name="Wang B."/>
            <person name="Yu K."/>
            <person name="Liang Q."/>
            <person name="Yang W."/>
            <person name="Lou X."/>
            <person name="Chen J."/>
            <person name="Feng M."/>
            <person name="Jian J."/>
            <person name="Zhang X."/>
            <person name="Luo G."/>
            <person name="Jiang Y."/>
            <person name="Liu J."/>
            <person name="Wang Z."/>
            <person name="Sha Y."/>
            <person name="Zhang B."/>
            <person name="Wu H."/>
            <person name="Tang D."/>
            <person name="Shen Q."/>
            <person name="Xue P."/>
            <person name="Zou S."/>
            <person name="Wang X."/>
            <person name="Liu X."/>
            <person name="Wang F."/>
            <person name="Yang Y."/>
            <person name="An X."/>
            <person name="Dong Z."/>
            <person name="Zhang K."/>
            <person name="Zhang X."/>
            <person name="Luo M.C."/>
            <person name="Dvorak J."/>
            <person name="Tong Y."/>
            <person name="Wang J."/>
            <person name="Yang H."/>
            <person name="Li Z."/>
            <person name="Wang D."/>
            <person name="Zhang A."/>
            <person name="Wang J."/>
        </authorList>
    </citation>
    <scope>NUCLEOTIDE SEQUENCE</scope>
</reference>
<dbReference type="OMA" id="WALMSES"/>
<feature type="compositionally biased region" description="Basic and acidic residues" evidence="1">
    <location>
        <begin position="92"/>
        <end position="103"/>
    </location>
</feature>
<organism evidence="2">
    <name type="scientific">Triticum urartu</name>
    <name type="common">Red wild einkorn</name>
    <name type="synonym">Crithodium urartu</name>
    <dbReference type="NCBI Taxonomy" id="4572"/>
    <lineage>
        <taxon>Eukaryota</taxon>
        <taxon>Viridiplantae</taxon>
        <taxon>Streptophyta</taxon>
        <taxon>Embryophyta</taxon>
        <taxon>Tracheophyta</taxon>
        <taxon>Spermatophyta</taxon>
        <taxon>Magnoliopsida</taxon>
        <taxon>Liliopsida</taxon>
        <taxon>Poales</taxon>
        <taxon>Poaceae</taxon>
        <taxon>BOP clade</taxon>
        <taxon>Pooideae</taxon>
        <taxon>Triticodae</taxon>
        <taxon>Triticeae</taxon>
        <taxon>Triticinae</taxon>
        <taxon>Triticum</taxon>
    </lineage>
</organism>
<gene>
    <name evidence="2" type="ORF">TRIUR3_32862</name>
</gene>
<proteinExistence type="predicted"/>
<feature type="region of interest" description="Disordered" evidence="1">
    <location>
        <begin position="52"/>
        <end position="111"/>
    </location>
</feature>
<feature type="compositionally biased region" description="Polar residues" evidence="1">
    <location>
        <begin position="72"/>
        <end position="83"/>
    </location>
</feature>
<evidence type="ECO:0000313" key="2">
    <source>
        <dbReference type="EMBL" id="EMS65604.1"/>
    </source>
</evidence>
<dbReference type="EMBL" id="KD042036">
    <property type="protein sequence ID" value="EMS65604.1"/>
    <property type="molecule type" value="Genomic_DNA"/>
</dbReference>
<accession>M8AWZ9</accession>
<protein>
    <submittedName>
        <fullName evidence="2">Uncharacterized protein</fullName>
    </submittedName>
</protein>
<dbReference type="AlphaFoldDB" id="M8AWZ9"/>
<evidence type="ECO:0000256" key="1">
    <source>
        <dbReference type="SAM" id="MobiDB-lite"/>
    </source>
</evidence>
<name>M8AWZ9_TRIUA</name>